<evidence type="ECO:0000256" key="3">
    <source>
        <dbReference type="ARBA" id="ARBA00022618"/>
    </source>
</evidence>
<dbReference type="InterPro" id="IPR034746">
    <property type="entry name" value="POTRA"/>
</dbReference>
<feature type="compositionally biased region" description="Basic and acidic residues" evidence="9">
    <location>
        <begin position="107"/>
        <end position="126"/>
    </location>
</feature>
<dbReference type="Gene3D" id="3.10.20.310">
    <property type="entry name" value="membrane protein fhac"/>
    <property type="match status" value="1"/>
</dbReference>
<dbReference type="EMBL" id="AE015929">
    <property type="protein sequence ID" value="AAO04456.1"/>
    <property type="molecule type" value="Genomic_DNA"/>
</dbReference>
<protein>
    <recommendedName>
        <fullName evidence="8">Cell division protein DivIB</fullName>
    </recommendedName>
</protein>
<dbReference type="InterPro" id="IPR050487">
    <property type="entry name" value="FtsQ_DivIB"/>
</dbReference>
<dbReference type="PANTHER" id="PTHR37820">
    <property type="entry name" value="CELL DIVISION PROTEIN DIVIB"/>
    <property type="match status" value="1"/>
</dbReference>
<dbReference type="PROSITE" id="PS51779">
    <property type="entry name" value="POTRA"/>
    <property type="match status" value="1"/>
</dbReference>
<evidence type="ECO:0000256" key="4">
    <source>
        <dbReference type="ARBA" id="ARBA00022692"/>
    </source>
</evidence>
<feature type="domain" description="POTRA" evidence="10">
    <location>
        <begin position="221"/>
        <end position="289"/>
    </location>
</feature>
<dbReference type="OrthoDB" id="1819027at2"/>
<proteinExistence type="inferred from homology"/>
<dbReference type="GO" id="GO:0043093">
    <property type="term" value="P:FtsZ-dependent cytokinesis"/>
    <property type="evidence" value="ECO:0007669"/>
    <property type="project" value="UniProtKB-UniRule"/>
</dbReference>
<dbReference type="Proteomes" id="UP000001411">
    <property type="component" value="Chromosome"/>
</dbReference>
<reference evidence="11 12" key="1">
    <citation type="journal article" date="2003" name="Mol. Microbiol.">
        <title>Genome-based analysis of virulence genes in a non-biofilm-forming Staphylococcus epidermidis strain (ATCC 12228).</title>
        <authorList>
            <person name="Zhang Y.Q."/>
            <person name="Ren S.X."/>
            <person name="Li H.L."/>
            <person name="Wang Y.X."/>
            <person name="Fu G."/>
            <person name="Yang J."/>
            <person name="Qin Z.Q."/>
            <person name="Miao Y.G."/>
            <person name="Wang W.Y."/>
            <person name="Chen R.S."/>
            <person name="Shen Y."/>
            <person name="Chen Z."/>
            <person name="Yuan Z.H."/>
            <person name="Zhao G.P."/>
            <person name="Qu D."/>
            <person name="Danchin A."/>
            <person name="Wen Y.M."/>
        </authorList>
    </citation>
    <scope>NUCLEOTIDE SEQUENCE [LARGE SCALE GENOMIC DNA]</scope>
    <source>
        <strain evidence="12">ATCC 12228 / FDA PCI 1200</strain>
    </source>
</reference>
<evidence type="ECO:0000256" key="9">
    <source>
        <dbReference type="SAM" id="MobiDB-lite"/>
    </source>
</evidence>
<evidence type="ECO:0000313" key="12">
    <source>
        <dbReference type="Proteomes" id="UP000001411"/>
    </source>
</evidence>
<evidence type="ECO:0000259" key="10">
    <source>
        <dbReference type="PROSITE" id="PS51779"/>
    </source>
</evidence>
<dbReference type="PANTHER" id="PTHR37820:SF1">
    <property type="entry name" value="CELL DIVISION PROTEIN FTSQ"/>
    <property type="match status" value="1"/>
</dbReference>
<comment type="function">
    <text evidence="8">Cell division protein that may be involved in stabilizing or promoting the assembly of the division complex.</text>
</comment>
<keyword evidence="6 8" id="KW-0472">Membrane</keyword>
<dbReference type="Pfam" id="PF03799">
    <property type="entry name" value="FtsQ_DivIB_C"/>
    <property type="match status" value="1"/>
</dbReference>
<evidence type="ECO:0000313" key="11">
    <source>
        <dbReference type="EMBL" id="AAO04456.1"/>
    </source>
</evidence>
<evidence type="ECO:0000256" key="7">
    <source>
        <dbReference type="ARBA" id="ARBA00023306"/>
    </source>
</evidence>
<organism evidence="11 12">
    <name type="scientific">Staphylococcus epidermidis (strain ATCC 12228 / FDA PCI 1200)</name>
    <dbReference type="NCBI Taxonomy" id="176280"/>
    <lineage>
        <taxon>Bacteria</taxon>
        <taxon>Bacillati</taxon>
        <taxon>Bacillota</taxon>
        <taxon>Bacilli</taxon>
        <taxon>Bacillales</taxon>
        <taxon>Staphylococcaceae</taxon>
        <taxon>Staphylococcus</taxon>
    </lineage>
</organism>
<feature type="compositionally biased region" description="Basic and acidic residues" evidence="9">
    <location>
        <begin position="70"/>
        <end position="92"/>
    </location>
</feature>
<dbReference type="PATRIC" id="fig|176280.10.peg.832"/>
<dbReference type="AlphaFoldDB" id="A0A0H2VG17"/>
<evidence type="ECO:0000256" key="5">
    <source>
        <dbReference type="ARBA" id="ARBA00022989"/>
    </source>
</evidence>
<dbReference type="HOGENOM" id="CLU_046278_3_1_9"/>
<feature type="compositionally biased region" description="Basic and acidic residues" evidence="9">
    <location>
        <begin position="15"/>
        <end position="38"/>
    </location>
</feature>
<feature type="region of interest" description="Disordered" evidence="9">
    <location>
        <begin position="1"/>
        <end position="172"/>
    </location>
</feature>
<feature type="compositionally biased region" description="Basic and acidic residues" evidence="9">
    <location>
        <begin position="51"/>
        <end position="60"/>
    </location>
</feature>
<feature type="region of interest" description="Disordered" evidence="9">
    <location>
        <begin position="424"/>
        <end position="449"/>
    </location>
</feature>
<dbReference type="InterPro" id="IPR005548">
    <property type="entry name" value="Cell_div_FtsQ/DivIB_C"/>
</dbReference>
<feature type="transmembrane region" description="Helical" evidence="8">
    <location>
        <begin position="197"/>
        <end position="217"/>
    </location>
</feature>
<name>A0A0H2VG17_STAES</name>
<evidence type="ECO:0000256" key="6">
    <source>
        <dbReference type="ARBA" id="ARBA00023136"/>
    </source>
</evidence>
<accession>A0A0H2VG17</accession>
<gene>
    <name evidence="8" type="primary">divIB</name>
    <name evidence="11" type="ordered locus">SE_0859</name>
</gene>
<feature type="compositionally biased region" description="Basic residues" evidence="9">
    <location>
        <begin position="144"/>
        <end position="154"/>
    </location>
</feature>
<keyword evidence="7 8" id="KW-0131">Cell cycle</keyword>
<dbReference type="InterPro" id="IPR013685">
    <property type="entry name" value="POTRA_FtsQ_type"/>
</dbReference>
<feature type="compositionally biased region" description="Polar residues" evidence="9">
    <location>
        <begin position="424"/>
        <end position="439"/>
    </location>
</feature>
<evidence type="ECO:0000256" key="1">
    <source>
        <dbReference type="ARBA" id="ARBA00004370"/>
    </source>
</evidence>
<evidence type="ECO:0000256" key="2">
    <source>
        <dbReference type="ARBA" id="ARBA00022475"/>
    </source>
</evidence>
<evidence type="ECO:0000256" key="8">
    <source>
        <dbReference type="HAMAP-Rule" id="MF_00912"/>
    </source>
</evidence>
<dbReference type="Pfam" id="PF08478">
    <property type="entry name" value="POTRA_1"/>
    <property type="match status" value="1"/>
</dbReference>
<dbReference type="GO" id="GO:0032153">
    <property type="term" value="C:cell division site"/>
    <property type="evidence" value="ECO:0007669"/>
    <property type="project" value="UniProtKB-UniRule"/>
</dbReference>
<keyword evidence="3 8" id="KW-0132">Cell division</keyword>
<dbReference type="KEGG" id="sep:SE_0859"/>
<keyword evidence="2 8" id="KW-1003">Cell membrane</keyword>
<comment type="similarity">
    <text evidence="8">Belongs to the FtsQ/DivIB family. DivIB subfamily.</text>
</comment>
<comment type="subcellular location">
    <subcellularLocation>
        <location evidence="8">Cell membrane</location>
        <topology evidence="8">Single-pass type II membrane protein</topology>
    </subcellularLocation>
    <subcellularLocation>
        <location evidence="1">Membrane</location>
    </subcellularLocation>
    <text evidence="8">Localizes to the division septum.</text>
</comment>
<sequence>MLMEENKNQPNKENMSNKDDNATHLNDSHRNEDLELFRRNKNARQRRRRRIDNQSKEKDATSTQSQLETKPMDKFLDNHKSHNQNKEIKSDLIEENVNDENDNQKNINDKLNDRIVQETNESRQSTEDDEEFLLDHRSEQQPKASRHSKKHKLLSKFTSKKEKETSTSFNSNEKVTQIKPLSLEEKRAIRRKKQKRIQYTIITLLILIIVLILLYMFTPLSKISNVNVKGNNNVSTSKIKKELNVTSRSRMYTFSKNKAIRNLKQNPLIKEVDIHKQLPNTLTVNVTEYQIVGLEKNKDKYVPIIEDGKELTEYKDEVSHDGPIIDGFKGDKKTRIIKALSEMSPKVRNLIAEVSYAPTKNKQSRIKIFTKDNMQVIGDITTIADKMQYYPQMSQSLSRDDSGELKTNGYIDLSVGASFIPYQGSSTVQSGTEQNVTKSTQEENDAKEELQNVLNKINKQSKENN</sequence>
<dbReference type="HAMAP" id="MF_00912">
    <property type="entry name" value="DivIB"/>
    <property type="match status" value="1"/>
</dbReference>
<dbReference type="Gene3D" id="3.40.50.10960">
    <property type="match status" value="1"/>
</dbReference>
<dbReference type="eggNOG" id="COG1589">
    <property type="taxonomic scope" value="Bacteria"/>
</dbReference>
<dbReference type="InterPro" id="IPR026580">
    <property type="entry name" value="DivIB"/>
</dbReference>
<feature type="compositionally biased region" description="Basic residues" evidence="9">
    <location>
        <begin position="39"/>
        <end position="50"/>
    </location>
</feature>
<dbReference type="GO" id="GO:0005886">
    <property type="term" value="C:plasma membrane"/>
    <property type="evidence" value="ECO:0007669"/>
    <property type="project" value="UniProtKB-SubCell"/>
</dbReference>
<keyword evidence="4 8" id="KW-0812">Transmembrane</keyword>
<keyword evidence="5 8" id="KW-1133">Transmembrane helix</keyword>